<dbReference type="EMBL" id="GBXM01087711">
    <property type="protein sequence ID" value="JAH20866.1"/>
    <property type="molecule type" value="Transcribed_RNA"/>
</dbReference>
<accession>A0A0E9QV88</accession>
<reference evidence="2" key="2">
    <citation type="journal article" date="2015" name="Fish Shellfish Immunol.">
        <title>Early steps in the European eel (Anguilla anguilla)-Vibrio vulnificus interaction in the gills: Role of the RtxA13 toxin.</title>
        <authorList>
            <person name="Callol A."/>
            <person name="Pajuelo D."/>
            <person name="Ebbesson L."/>
            <person name="Teles M."/>
            <person name="MacKenzie S."/>
            <person name="Amaro C."/>
        </authorList>
    </citation>
    <scope>NUCLEOTIDE SEQUENCE</scope>
</reference>
<name>A0A0E9QV88_ANGAN</name>
<evidence type="ECO:0000313" key="2">
    <source>
        <dbReference type="EMBL" id="JAH20866.1"/>
    </source>
</evidence>
<reference evidence="2" key="1">
    <citation type="submission" date="2014-11" db="EMBL/GenBank/DDBJ databases">
        <authorList>
            <person name="Amaro Gonzalez C."/>
        </authorList>
    </citation>
    <scope>NUCLEOTIDE SEQUENCE</scope>
</reference>
<feature type="region of interest" description="Disordered" evidence="1">
    <location>
        <begin position="1"/>
        <end position="35"/>
    </location>
</feature>
<evidence type="ECO:0000256" key="1">
    <source>
        <dbReference type="SAM" id="MobiDB-lite"/>
    </source>
</evidence>
<feature type="compositionally biased region" description="Polar residues" evidence="1">
    <location>
        <begin position="16"/>
        <end position="35"/>
    </location>
</feature>
<sequence length="35" mass="4046">MWRKGGWEKRRPSVPLSCSPQTKGSAFGSQLQHWM</sequence>
<feature type="compositionally biased region" description="Basic and acidic residues" evidence="1">
    <location>
        <begin position="1"/>
        <end position="11"/>
    </location>
</feature>
<dbReference type="AlphaFoldDB" id="A0A0E9QV88"/>
<organism evidence="2">
    <name type="scientific">Anguilla anguilla</name>
    <name type="common">European freshwater eel</name>
    <name type="synonym">Muraena anguilla</name>
    <dbReference type="NCBI Taxonomy" id="7936"/>
    <lineage>
        <taxon>Eukaryota</taxon>
        <taxon>Metazoa</taxon>
        <taxon>Chordata</taxon>
        <taxon>Craniata</taxon>
        <taxon>Vertebrata</taxon>
        <taxon>Euteleostomi</taxon>
        <taxon>Actinopterygii</taxon>
        <taxon>Neopterygii</taxon>
        <taxon>Teleostei</taxon>
        <taxon>Anguilliformes</taxon>
        <taxon>Anguillidae</taxon>
        <taxon>Anguilla</taxon>
    </lineage>
</organism>
<protein>
    <submittedName>
        <fullName evidence="2">Uncharacterized protein</fullName>
    </submittedName>
</protein>
<proteinExistence type="predicted"/>